<name>A0ABV9RZL2_9PSEU</name>
<dbReference type="EMBL" id="JBHSIS010000006">
    <property type="protein sequence ID" value="MFC4854828.1"/>
    <property type="molecule type" value="Genomic_DNA"/>
</dbReference>
<proteinExistence type="predicted"/>
<sequence>MVMQILVVSVVAVIFLVRLTVALYDRPTRQESQVAGRRTR</sequence>
<reference evidence="2" key="1">
    <citation type="journal article" date="2019" name="Int. J. Syst. Evol. Microbiol.">
        <title>The Global Catalogue of Microorganisms (GCM) 10K type strain sequencing project: providing services to taxonomists for standard genome sequencing and annotation.</title>
        <authorList>
            <consortium name="The Broad Institute Genomics Platform"/>
            <consortium name="The Broad Institute Genome Sequencing Center for Infectious Disease"/>
            <person name="Wu L."/>
            <person name="Ma J."/>
        </authorList>
    </citation>
    <scope>NUCLEOTIDE SEQUENCE [LARGE SCALE GENOMIC DNA]</scope>
    <source>
        <strain evidence="2">ZS-22-S1</strain>
    </source>
</reference>
<gene>
    <name evidence="1" type="ORF">ACFPCV_15075</name>
</gene>
<evidence type="ECO:0000313" key="1">
    <source>
        <dbReference type="EMBL" id="MFC4854828.1"/>
    </source>
</evidence>
<keyword evidence="2" id="KW-1185">Reference proteome</keyword>
<comment type="caution">
    <text evidence="1">The sequence shown here is derived from an EMBL/GenBank/DDBJ whole genome shotgun (WGS) entry which is preliminary data.</text>
</comment>
<accession>A0ABV9RZL2</accession>
<organism evidence="1 2">
    <name type="scientific">Actinophytocola glycyrrhizae</name>
    <dbReference type="NCBI Taxonomy" id="2044873"/>
    <lineage>
        <taxon>Bacteria</taxon>
        <taxon>Bacillati</taxon>
        <taxon>Actinomycetota</taxon>
        <taxon>Actinomycetes</taxon>
        <taxon>Pseudonocardiales</taxon>
        <taxon>Pseudonocardiaceae</taxon>
    </lineage>
</organism>
<dbReference type="RefSeq" id="WP_378056752.1">
    <property type="nucleotide sequence ID" value="NZ_JBHSIS010000006.1"/>
</dbReference>
<evidence type="ECO:0000313" key="2">
    <source>
        <dbReference type="Proteomes" id="UP001595859"/>
    </source>
</evidence>
<protein>
    <submittedName>
        <fullName evidence="1">Uncharacterized protein</fullName>
    </submittedName>
</protein>
<dbReference type="Proteomes" id="UP001595859">
    <property type="component" value="Unassembled WGS sequence"/>
</dbReference>